<name>A0AAN9S3V5_PSOTE</name>
<sequence>MGPSFLSKSTCILNKVRRQSITFIPLSFGSLFFTMHRLSTSNKSQNKHLSFSKSSNSNYCLLVMLVFRKLPELQFHCIPTVFKKLFLFGILELAHEHNLDQGTG</sequence>
<organism evidence="1 2">
    <name type="scientific">Psophocarpus tetragonolobus</name>
    <name type="common">Winged bean</name>
    <name type="synonym">Dolichos tetragonolobus</name>
    <dbReference type="NCBI Taxonomy" id="3891"/>
    <lineage>
        <taxon>Eukaryota</taxon>
        <taxon>Viridiplantae</taxon>
        <taxon>Streptophyta</taxon>
        <taxon>Embryophyta</taxon>
        <taxon>Tracheophyta</taxon>
        <taxon>Spermatophyta</taxon>
        <taxon>Magnoliopsida</taxon>
        <taxon>eudicotyledons</taxon>
        <taxon>Gunneridae</taxon>
        <taxon>Pentapetalae</taxon>
        <taxon>rosids</taxon>
        <taxon>fabids</taxon>
        <taxon>Fabales</taxon>
        <taxon>Fabaceae</taxon>
        <taxon>Papilionoideae</taxon>
        <taxon>50 kb inversion clade</taxon>
        <taxon>NPAAA clade</taxon>
        <taxon>indigoferoid/millettioid clade</taxon>
        <taxon>Phaseoleae</taxon>
        <taxon>Psophocarpus</taxon>
    </lineage>
</organism>
<dbReference type="EMBL" id="JAYMYS010000006">
    <property type="protein sequence ID" value="KAK7388975.1"/>
    <property type="molecule type" value="Genomic_DNA"/>
</dbReference>
<reference evidence="1 2" key="1">
    <citation type="submission" date="2024-01" db="EMBL/GenBank/DDBJ databases">
        <title>The genomes of 5 underutilized Papilionoideae crops provide insights into root nodulation and disease resistanc.</title>
        <authorList>
            <person name="Jiang F."/>
        </authorList>
    </citation>
    <scope>NUCLEOTIDE SEQUENCE [LARGE SCALE GENOMIC DNA]</scope>
    <source>
        <strain evidence="1">DUOXIRENSHENG_FW03</strain>
        <tissue evidence="1">Leaves</tissue>
    </source>
</reference>
<dbReference type="AlphaFoldDB" id="A0AAN9S3V5"/>
<evidence type="ECO:0000313" key="1">
    <source>
        <dbReference type="EMBL" id="KAK7388975.1"/>
    </source>
</evidence>
<protein>
    <submittedName>
        <fullName evidence="1">Uncharacterized protein</fullName>
    </submittedName>
</protein>
<evidence type="ECO:0000313" key="2">
    <source>
        <dbReference type="Proteomes" id="UP001386955"/>
    </source>
</evidence>
<comment type="caution">
    <text evidence="1">The sequence shown here is derived from an EMBL/GenBank/DDBJ whole genome shotgun (WGS) entry which is preliminary data.</text>
</comment>
<keyword evidence="2" id="KW-1185">Reference proteome</keyword>
<proteinExistence type="predicted"/>
<accession>A0AAN9S3V5</accession>
<dbReference type="Proteomes" id="UP001386955">
    <property type="component" value="Unassembled WGS sequence"/>
</dbReference>
<gene>
    <name evidence="1" type="ORF">VNO78_23806</name>
</gene>